<keyword evidence="2" id="KW-0378">Hydrolase</keyword>
<comment type="caution">
    <text evidence="2">The sequence shown here is derived from an EMBL/GenBank/DDBJ whole genome shotgun (WGS) entry which is preliminary data.</text>
</comment>
<evidence type="ECO:0000259" key="1">
    <source>
        <dbReference type="Pfam" id="PF01738"/>
    </source>
</evidence>
<reference evidence="2" key="1">
    <citation type="submission" date="2022-01" db="EMBL/GenBank/DDBJ databases">
        <authorList>
            <person name="Jo J.-H."/>
            <person name="Im W.-T."/>
        </authorList>
    </citation>
    <scope>NUCLEOTIDE SEQUENCE</scope>
    <source>
        <strain evidence="2">I2-34</strain>
    </source>
</reference>
<proteinExistence type="predicted"/>
<feature type="domain" description="Dienelactone hydrolase" evidence="1">
    <location>
        <begin position="15"/>
        <end position="244"/>
    </location>
</feature>
<dbReference type="InterPro" id="IPR029058">
    <property type="entry name" value="AB_hydrolase_fold"/>
</dbReference>
<dbReference type="GO" id="GO:0016787">
    <property type="term" value="F:hydrolase activity"/>
    <property type="evidence" value="ECO:0007669"/>
    <property type="project" value="UniProtKB-KW"/>
</dbReference>
<evidence type="ECO:0000313" key="2">
    <source>
        <dbReference type="EMBL" id="MCG2622022.1"/>
    </source>
</evidence>
<keyword evidence="3" id="KW-1185">Reference proteome</keyword>
<dbReference type="InterPro" id="IPR051049">
    <property type="entry name" value="Dienelactone_hydrolase-like"/>
</dbReference>
<dbReference type="InterPro" id="IPR002925">
    <property type="entry name" value="Dienelactn_hydro"/>
</dbReference>
<dbReference type="EMBL" id="JAKLTQ010000004">
    <property type="protein sequence ID" value="MCG2622022.1"/>
    <property type="molecule type" value="Genomic_DNA"/>
</dbReference>
<dbReference type="PANTHER" id="PTHR46623">
    <property type="entry name" value="CARBOXYMETHYLENEBUTENOLIDASE-RELATED"/>
    <property type="match status" value="1"/>
</dbReference>
<gene>
    <name evidence="2" type="ORF">LVY72_08835</name>
</gene>
<evidence type="ECO:0000313" key="3">
    <source>
        <dbReference type="Proteomes" id="UP001165368"/>
    </source>
</evidence>
<dbReference type="Pfam" id="PF01738">
    <property type="entry name" value="DLH"/>
    <property type="match status" value="1"/>
</dbReference>
<dbReference type="Gene3D" id="3.40.50.1820">
    <property type="entry name" value="alpha/beta hydrolase"/>
    <property type="match status" value="1"/>
</dbReference>
<organism evidence="2 3">
    <name type="scientific">Arthrobacter hankyongi</name>
    <dbReference type="NCBI Taxonomy" id="2904801"/>
    <lineage>
        <taxon>Bacteria</taxon>
        <taxon>Bacillati</taxon>
        <taxon>Actinomycetota</taxon>
        <taxon>Actinomycetes</taxon>
        <taxon>Micrococcales</taxon>
        <taxon>Micrococcaceae</taxon>
        <taxon>Arthrobacter</taxon>
    </lineage>
</organism>
<dbReference type="Proteomes" id="UP001165368">
    <property type="component" value="Unassembled WGS sequence"/>
</dbReference>
<protein>
    <submittedName>
        <fullName evidence="2">Dienelactone hydrolase family protein</fullName>
    </submittedName>
</protein>
<sequence>MGEMIQLGNGDGGFGAYRSYPEDEIRGALIVIHEIWGLVDHIKEVADRFAAEGYLALAPDLLAAGGLDSAVVGRLGADLADPAKRAQAQPRLREATAPLHAPAAATRIKAALKESFDYLDSAPEGEGRTGVVGYCFGGTYSFALAAAEPRLQAAVPYYGSADLGPEELGRIACPVLAFYGEQDRRLMDGLPALRQRFAETGADFQAHVYPGTGHAFFNDTNPAVYNPAAAEDAWRRTLAFLHEHLE</sequence>
<name>A0ABS9L5S0_9MICC</name>
<dbReference type="RefSeq" id="WP_237819849.1">
    <property type="nucleotide sequence ID" value="NZ_JAKLTQ010000004.1"/>
</dbReference>
<dbReference type="SUPFAM" id="SSF53474">
    <property type="entry name" value="alpha/beta-Hydrolases"/>
    <property type="match status" value="1"/>
</dbReference>
<dbReference type="PANTHER" id="PTHR46623:SF6">
    <property type="entry name" value="ALPHA_BETA-HYDROLASES SUPERFAMILY PROTEIN"/>
    <property type="match status" value="1"/>
</dbReference>
<accession>A0ABS9L5S0</accession>